<name>A0ABR1FNU9_AURAN</name>
<dbReference type="EMBL" id="JBBJCI010000330">
    <property type="protein sequence ID" value="KAK7234323.1"/>
    <property type="molecule type" value="Genomic_DNA"/>
</dbReference>
<organism evidence="3 4">
    <name type="scientific">Aureococcus anophagefferens</name>
    <name type="common">Harmful bloom alga</name>
    <dbReference type="NCBI Taxonomy" id="44056"/>
    <lineage>
        <taxon>Eukaryota</taxon>
        <taxon>Sar</taxon>
        <taxon>Stramenopiles</taxon>
        <taxon>Ochrophyta</taxon>
        <taxon>Pelagophyceae</taxon>
        <taxon>Pelagomonadales</taxon>
        <taxon>Pelagomonadaceae</taxon>
        <taxon>Aureococcus</taxon>
    </lineage>
</organism>
<evidence type="ECO:0000313" key="3">
    <source>
        <dbReference type="EMBL" id="KAK7234323.1"/>
    </source>
</evidence>
<keyword evidence="2" id="KW-0732">Signal</keyword>
<reference evidence="3 4" key="1">
    <citation type="submission" date="2024-03" db="EMBL/GenBank/DDBJ databases">
        <title>Aureococcus anophagefferens CCMP1851 and Kratosvirus quantuckense: Draft genome of a second virus-susceptible host strain in the model system.</title>
        <authorList>
            <person name="Chase E."/>
            <person name="Truchon A.R."/>
            <person name="Schepens W."/>
            <person name="Wilhelm S.W."/>
        </authorList>
    </citation>
    <scope>NUCLEOTIDE SEQUENCE [LARGE SCALE GENOMIC DNA]</scope>
    <source>
        <strain evidence="3 4">CCMP1851</strain>
    </source>
</reference>
<keyword evidence="1" id="KW-0812">Transmembrane</keyword>
<sequence length="352" mass="39904">MNVAVVVFITFILLLSVCFELGHEHLRETTPEAFQPILTSLYSELTLLGFIGLLMFTIFKAEYLHTMSTRIFGEPEEIQELGEQVHMVLFLVMAIFLAQAVGLARFGESIQRKWHVWEAKPIVSDEDKRNGCIELRATFHKAKNRISFLELLITNHMPDKYRLILHTAARLRFVEESGLAATDFEFARYLSTLLGHTLGELVEVPIKTWFVLELILLFFWQCELHLPPNARLSLWLVTGYLTAFLAYFVHAKLRLVLHEYCAPFVGGDTSFMKQIGDRGFSTLTLPGESINSSYSPESICERRPSLAHPNLANVDVVENACDRVKRLAKQRRASMAAAPSISTTLSGKTKRA</sequence>
<comment type="caution">
    <text evidence="3">The sequence shown here is derived from an EMBL/GenBank/DDBJ whole genome shotgun (WGS) entry which is preliminary data.</text>
</comment>
<evidence type="ECO:0000313" key="4">
    <source>
        <dbReference type="Proteomes" id="UP001363151"/>
    </source>
</evidence>
<gene>
    <name evidence="3" type="ORF">SO694_0020200</name>
</gene>
<feature type="chain" id="PRO_5046067246" evidence="2">
    <location>
        <begin position="19"/>
        <end position="352"/>
    </location>
</feature>
<keyword evidence="1" id="KW-1133">Transmembrane helix</keyword>
<proteinExistence type="predicted"/>
<keyword evidence="1" id="KW-0472">Membrane</keyword>
<feature type="transmembrane region" description="Helical" evidence="1">
    <location>
        <begin position="85"/>
        <end position="107"/>
    </location>
</feature>
<keyword evidence="4" id="KW-1185">Reference proteome</keyword>
<feature type="transmembrane region" description="Helical" evidence="1">
    <location>
        <begin position="42"/>
        <end position="64"/>
    </location>
</feature>
<accession>A0ABR1FNU9</accession>
<dbReference type="Proteomes" id="UP001363151">
    <property type="component" value="Unassembled WGS sequence"/>
</dbReference>
<feature type="signal peptide" evidence="2">
    <location>
        <begin position="1"/>
        <end position="18"/>
    </location>
</feature>
<feature type="transmembrane region" description="Helical" evidence="1">
    <location>
        <begin position="232"/>
        <end position="249"/>
    </location>
</feature>
<protein>
    <submittedName>
        <fullName evidence="3">Uncharacterized protein</fullName>
    </submittedName>
</protein>
<evidence type="ECO:0000256" key="2">
    <source>
        <dbReference type="SAM" id="SignalP"/>
    </source>
</evidence>
<evidence type="ECO:0000256" key="1">
    <source>
        <dbReference type="SAM" id="Phobius"/>
    </source>
</evidence>